<evidence type="ECO:0000313" key="3">
    <source>
        <dbReference type="EMBL" id="PIA16337.1"/>
    </source>
</evidence>
<proteinExistence type="predicted"/>
<feature type="compositionally biased region" description="Basic and acidic residues" evidence="1">
    <location>
        <begin position="270"/>
        <end position="287"/>
    </location>
</feature>
<dbReference type="AlphaFoldDB" id="A0A2G5BCA2"/>
<dbReference type="OrthoDB" id="5597922at2759"/>
<accession>A0A2G5BCA2</accession>
<dbReference type="Proteomes" id="UP000242474">
    <property type="component" value="Unassembled WGS sequence"/>
</dbReference>
<reference evidence="3 4" key="1">
    <citation type="journal article" date="2015" name="Genome Biol. Evol.">
        <title>Phylogenomic analyses indicate that early fungi evolved digesting cell walls of algal ancestors of land plants.</title>
        <authorList>
            <person name="Chang Y."/>
            <person name="Wang S."/>
            <person name="Sekimoto S."/>
            <person name="Aerts A.L."/>
            <person name="Choi C."/>
            <person name="Clum A."/>
            <person name="LaButti K.M."/>
            <person name="Lindquist E.A."/>
            <person name="Yee Ngan C."/>
            <person name="Ohm R.A."/>
            <person name="Salamov A.A."/>
            <person name="Grigoriev I.V."/>
            <person name="Spatafora J.W."/>
            <person name="Berbee M.L."/>
        </authorList>
    </citation>
    <scope>NUCLEOTIDE SEQUENCE [LARGE SCALE GENOMIC DNA]</scope>
    <source>
        <strain evidence="3 4">NRRL 1564</strain>
    </source>
</reference>
<feature type="signal peptide" evidence="2">
    <location>
        <begin position="1"/>
        <end position="22"/>
    </location>
</feature>
<organism evidence="3 4">
    <name type="scientific">Coemansia reversa (strain ATCC 12441 / NRRL 1564)</name>
    <dbReference type="NCBI Taxonomy" id="763665"/>
    <lineage>
        <taxon>Eukaryota</taxon>
        <taxon>Fungi</taxon>
        <taxon>Fungi incertae sedis</taxon>
        <taxon>Zoopagomycota</taxon>
        <taxon>Kickxellomycotina</taxon>
        <taxon>Kickxellomycetes</taxon>
        <taxon>Kickxellales</taxon>
        <taxon>Kickxellaceae</taxon>
        <taxon>Coemansia</taxon>
    </lineage>
</organism>
<keyword evidence="4" id="KW-1185">Reference proteome</keyword>
<feature type="chain" id="PRO_5013801224" evidence="2">
    <location>
        <begin position="23"/>
        <end position="315"/>
    </location>
</feature>
<name>A0A2G5BCA2_COERN</name>
<feature type="compositionally biased region" description="Basic residues" evidence="1">
    <location>
        <begin position="238"/>
        <end position="248"/>
    </location>
</feature>
<protein>
    <submittedName>
        <fullName evidence="3">Uncharacterized protein</fullName>
    </submittedName>
</protein>
<gene>
    <name evidence="3" type="ORF">COEREDRAFT_8465</name>
</gene>
<feature type="compositionally biased region" description="Basic residues" evidence="1">
    <location>
        <begin position="68"/>
        <end position="80"/>
    </location>
</feature>
<sequence length="315" mass="34812">MWSQTLLLAAAFGLGYYVATRGSDKTSRPSESAQTDDRPSMAGTFPKHSSIGTDAERKQDNRPNTRSRSAKSKRTRKAKVERKQEITTQEPVTDVLAQERPNEPERVTEPTPFVDDTVQKAKPKPIAVDTPTPPVTAAVTTTTTSASSTASSAQVAKPQPADWVAVANRGARPQNAASTPIPVHDTSWSSMANEVNLDEDQNKRPEAARILRIGAPAKPPSAPMPQRRQYTAPPPLTKKQRQSRKKAERQREERAQAAAVQEQRLHSHRRDLFDLRSHEQWERERRKALNGPPKGAPPKQAKGAPSIIDGKLIWN</sequence>
<feature type="compositionally biased region" description="Low complexity" evidence="1">
    <location>
        <begin position="291"/>
        <end position="305"/>
    </location>
</feature>
<evidence type="ECO:0000256" key="1">
    <source>
        <dbReference type="SAM" id="MobiDB-lite"/>
    </source>
</evidence>
<dbReference type="EMBL" id="KZ303500">
    <property type="protein sequence ID" value="PIA16337.1"/>
    <property type="molecule type" value="Genomic_DNA"/>
</dbReference>
<feature type="compositionally biased region" description="Low complexity" evidence="1">
    <location>
        <begin position="135"/>
        <end position="153"/>
    </location>
</feature>
<feature type="compositionally biased region" description="Basic and acidic residues" evidence="1">
    <location>
        <begin position="54"/>
        <end position="63"/>
    </location>
</feature>
<evidence type="ECO:0000313" key="4">
    <source>
        <dbReference type="Proteomes" id="UP000242474"/>
    </source>
</evidence>
<feature type="compositionally biased region" description="Basic and acidic residues" evidence="1">
    <location>
        <begin position="200"/>
        <end position="209"/>
    </location>
</feature>
<feature type="region of interest" description="Disordered" evidence="1">
    <location>
        <begin position="21"/>
        <end position="315"/>
    </location>
</feature>
<evidence type="ECO:0000256" key="2">
    <source>
        <dbReference type="SAM" id="SignalP"/>
    </source>
</evidence>
<keyword evidence="2" id="KW-0732">Signal</keyword>